<sequence>MDGDLFQARAEYGCECKELQIVQQKKRPFSDGDMFDFKRTFPKPACTRLLVHLMTGSEVITALC</sequence>
<gene>
    <name evidence="1" type="ORF">E2C01_016770</name>
</gene>
<protein>
    <submittedName>
        <fullName evidence="1">Uncharacterized protein</fullName>
    </submittedName>
</protein>
<reference evidence="1 2" key="1">
    <citation type="submission" date="2019-05" db="EMBL/GenBank/DDBJ databases">
        <title>Another draft genome of Portunus trituberculatus and its Hox gene families provides insights of decapod evolution.</title>
        <authorList>
            <person name="Jeong J.-H."/>
            <person name="Song I."/>
            <person name="Kim S."/>
            <person name="Choi T."/>
            <person name="Kim D."/>
            <person name="Ryu S."/>
            <person name="Kim W."/>
        </authorList>
    </citation>
    <scope>NUCLEOTIDE SEQUENCE [LARGE SCALE GENOMIC DNA]</scope>
    <source>
        <tissue evidence="1">Muscle</tissue>
    </source>
</reference>
<proteinExistence type="predicted"/>
<keyword evidence="2" id="KW-1185">Reference proteome</keyword>
<dbReference type="Proteomes" id="UP000324222">
    <property type="component" value="Unassembled WGS sequence"/>
</dbReference>
<comment type="caution">
    <text evidence="1">The sequence shown here is derived from an EMBL/GenBank/DDBJ whole genome shotgun (WGS) entry which is preliminary data.</text>
</comment>
<dbReference type="EMBL" id="VSRR010001243">
    <property type="protein sequence ID" value="MPC23710.1"/>
    <property type="molecule type" value="Genomic_DNA"/>
</dbReference>
<dbReference type="AlphaFoldDB" id="A0A5B7DQB0"/>
<evidence type="ECO:0000313" key="1">
    <source>
        <dbReference type="EMBL" id="MPC23710.1"/>
    </source>
</evidence>
<accession>A0A5B7DQB0</accession>
<evidence type="ECO:0000313" key="2">
    <source>
        <dbReference type="Proteomes" id="UP000324222"/>
    </source>
</evidence>
<organism evidence="1 2">
    <name type="scientific">Portunus trituberculatus</name>
    <name type="common">Swimming crab</name>
    <name type="synonym">Neptunus trituberculatus</name>
    <dbReference type="NCBI Taxonomy" id="210409"/>
    <lineage>
        <taxon>Eukaryota</taxon>
        <taxon>Metazoa</taxon>
        <taxon>Ecdysozoa</taxon>
        <taxon>Arthropoda</taxon>
        <taxon>Crustacea</taxon>
        <taxon>Multicrustacea</taxon>
        <taxon>Malacostraca</taxon>
        <taxon>Eumalacostraca</taxon>
        <taxon>Eucarida</taxon>
        <taxon>Decapoda</taxon>
        <taxon>Pleocyemata</taxon>
        <taxon>Brachyura</taxon>
        <taxon>Eubrachyura</taxon>
        <taxon>Portunoidea</taxon>
        <taxon>Portunidae</taxon>
        <taxon>Portuninae</taxon>
        <taxon>Portunus</taxon>
    </lineage>
</organism>
<name>A0A5B7DQB0_PORTR</name>